<protein>
    <submittedName>
        <fullName evidence="3">DUF3097 family protein</fullName>
    </submittedName>
</protein>
<sequence length="290" mass="31533">MPARSEALDSVPVGSHSGRYGDDVLAGDWRRPRKGSVPEVPAELGLVLESADEGFCGAVVAWDKLGLTLEDRHGRRRVFDLAPAGFLVDGAPVTVVRPSSAPAGPLRSASGSVAVPGARPRVARESRIYVEGAHDAELVERIWGHDLRVEGIAVEYLEGVDHLPEIVAEFSPGPRRRLGVLVDHLVPGSKESRTADRVRSPDVLVVGHPYVDVWEAVKPAAVGIRAWPRVPRGVPWKEGVLAALGWRMETGEAWRRILGSVRSYADLEPELLGRVEELIDFVTVPQMTEE</sequence>
<reference evidence="3 4" key="1">
    <citation type="submission" date="2019-03" db="EMBL/GenBank/DDBJ databases">
        <title>Genomic Encyclopedia of Type Strains, Phase IV (KMG-IV): sequencing the most valuable type-strain genomes for metagenomic binning, comparative biology and taxonomic classification.</title>
        <authorList>
            <person name="Goeker M."/>
        </authorList>
    </citation>
    <scope>NUCLEOTIDE SEQUENCE [LARGE SCALE GENOMIC DNA]</scope>
    <source>
        <strain evidence="3 4">DSM 46770</strain>
    </source>
</reference>
<dbReference type="EMBL" id="SNYN01000008">
    <property type="protein sequence ID" value="TDQ52063.1"/>
    <property type="molecule type" value="Genomic_DNA"/>
</dbReference>
<evidence type="ECO:0000313" key="3">
    <source>
        <dbReference type="EMBL" id="TDQ52063.1"/>
    </source>
</evidence>
<feature type="domain" description="DUF3097" evidence="2">
    <location>
        <begin position="39"/>
        <end position="98"/>
    </location>
</feature>
<evidence type="ECO:0000313" key="4">
    <source>
        <dbReference type="Proteomes" id="UP000295281"/>
    </source>
</evidence>
<dbReference type="Proteomes" id="UP000295281">
    <property type="component" value="Unassembled WGS sequence"/>
</dbReference>
<dbReference type="InterPro" id="IPR021447">
    <property type="entry name" value="DUF3097_C"/>
</dbReference>
<dbReference type="Pfam" id="PF11296">
    <property type="entry name" value="DUF3097_C"/>
    <property type="match status" value="1"/>
</dbReference>
<dbReference type="InterPro" id="IPR053883">
    <property type="entry name" value="DUF3097_N"/>
</dbReference>
<organism evidence="3 4">
    <name type="scientific">Actinorugispora endophytica</name>
    <dbReference type="NCBI Taxonomy" id="1605990"/>
    <lineage>
        <taxon>Bacteria</taxon>
        <taxon>Bacillati</taxon>
        <taxon>Actinomycetota</taxon>
        <taxon>Actinomycetes</taxon>
        <taxon>Streptosporangiales</taxon>
        <taxon>Nocardiopsidaceae</taxon>
        <taxon>Actinorugispora</taxon>
    </lineage>
</organism>
<keyword evidence="4" id="KW-1185">Reference proteome</keyword>
<proteinExistence type="predicted"/>
<name>A0A4R6V0D5_9ACTN</name>
<accession>A0A4R6V0D5</accession>
<feature type="domain" description="DUF3097" evidence="1">
    <location>
        <begin position="126"/>
        <end position="283"/>
    </location>
</feature>
<gene>
    <name evidence="3" type="ORF">EV190_10844</name>
</gene>
<dbReference type="Pfam" id="PF22845">
    <property type="entry name" value="DUF3097_N"/>
    <property type="match status" value="1"/>
</dbReference>
<dbReference type="AlphaFoldDB" id="A0A4R6V0D5"/>
<evidence type="ECO:0000259" key="2">
    <source>
        <dbReference type="Pfam" id="PF22845"/>
    </source>
</evidence>
<evidence type="ECO:0000259" key="1">
    <source>
        <dbReference type="Pfam" id="PF11296"/>
    </source>
</evidence>
<comment type="caution">
    <text evidence="3">The sequence shown here is derived from an EMBL/GenBank/DDBJ whole genome shotgun (WGS) entry which is preliminary data.</text>
</comment>